<feature type="transmembrane region" description="Helical" evidence="1">
    <location>
        <begin position="249"/>
        <end position="267"/>
    </location>
</feature>
<feature type="transmembrane region" description="Helical" evidence="1">
    <location>
        <begin position="48"/>
        <end position="75"/>
    </location>
</feature>
<organism evidence="2 3">
    <name type="scientific">Phlebiopsis gigantea (strain 11061_1 CR5-6)</name>
    <name type="common">White-rot fungus</name>
    <name type="synonym">Peniophora gigantea</name>
    <dbReference type="NCBI Taxonomy" id="745531"/>
    <lineage>
        <taxon>Eukaryota</taxon>
        <taxon>Fungi</taxon>
        <taxon>Dikarya</taxon>
        <taxon>Basidiomycota</taxon>
        <taxon>Agaricomycotina</taxon>
        <taxon>Agaricomycetes</taxon>
        <taxon>Polyporales</taxon>
        <taxon>Phanerochaetaceae</taxon>
        <taxon>Phlebiopsis</taxon>
    </lineage>
</organism>
<feature type="transmembrane region" description="Helical" evidence="1">
    <location>
        <begin position="169"/>
        <end position="190"/>
    </location>
</feature>
<gene>
    <name evidence="2" type="ORF">PHLGIDRAFT_119540</name>
</gene>
<feature type="transmembrane region" description="Helical" evidence="1">
    <location>
        <begin position="130"/>
        <end position="149"/>
    </location>
</feature>
<protein>
    <submittedName>
        <fullName evidence="2">Uncharacterized protein</fullName>
    </submittedName>
</protein>
<dbReference type="EMBL" id="KN840534">
    <property type="protein sequence ID" value="KIP05774.1"/>
    <property type="molecule type" value="Genomic_DNA"/>
</dbReference>
<evidence type="ECO:0000313" key="2">
    <source>
        <dbReference type="EMBL" id="KIP05774.1"/>
    </source>
</evidence>
<name>A0A0C3NL70_PHLG1</name>
<sequence length="336" mass="36446">MVPLAFTSWVVLATSLSLVLYGVYLVMFTMSVHSLLNTKVRSGSVNKAIVAAVFLLFATITAQCIISLTQLLVALNNSNSNDIPTDVLLLNEVSSSLNIAGLALFLIEIFVSDLLMIYRLWVIWQRSWPAVVPPIICYIACIACSGIFLHDISILPSGSDLFNPADTKWLIAGVAMTCTVTIYCTCLLSYKLWSSQRAVRHATTYSRSWSAYRIIAVLVESAALYTACNLALLFTFAFGSLGSYIVQDVAAPMTGIALSLITTRFGMGGGLKTNPRLSNISRPPSNNFSSSQYNELIATKPIPEPMALHLGRSAHTSNTQSGVYTHGLKRSASLDV</sequence>
<evidence type="ECO:0000256" key="1">
    <source>
        <dbReference type="SAM" id="Phobius"/>
    </source>
</evidence>
<feature type="transmembrane region" description="Helical" evidence="1">
    <location>
        <begin position="211"/>
        <end position="237"/>
    </location>
</feature>
<dbReference type="HOGENOM" id="CLU_044614_3_0_1"/>
<dbReference type="Proteomes" id="UP000053257">
    <property type="component" value="Unassembled WGS sequence"/>
</dbReference>
<keyword evidence="3" id="KW-1185">Reference proteome</keyword>
<keyword evidence="1" id="KW-0812">Transmembrane</keyword>
<keyword evidence="1" id="KW-0472">Membrane</keyword>
<dbReference type="AlphaFoldDB" id="A0A0C3NL70"/>
<accession>A0A0C3NL70</accession>
<evidence type="ECO:0000313" key="3">
    <source>
        <dbReference type="Proteomes" id="UP000053257"/>
    </source>
</evidence>
<feature type="transmembrane region" description="Helical" evidence="1">
    <location>
        <begin position="95"/>
        <end position="118"/>
    </location>
</feature>
<feature type="transmembrane region" description="Helical" evidence="1">
    <location>
        <begin position="6"/>
        <end position="27"/>
    </location>
</feature>
<proteinExistence type="predicted"/>
<keyword evidence="1" id="KW-1133">Transmembrane helix</keyword>
<dbReference type="OrthoDB" id="3250682at2759"/>
<dbReference type="STRING" id="745531.A0A0C3NL70"/>
<reference evidence="2 3" key="1">
    <citation type="journal article" date="2014" name="PLoS Genet.">
        <title>Analysis of the Phlebiopsis gigantea genome, transcriptome and secretome provides insight into its pioneer colonization strategies of wood.</title>
        <authorList>
            <person name="Hori C."/>
            <person name="Ishida T."/>
            <person name="Igarashi K."/>
            <person name="Samejima M."/>
            <person name="Suzuki H."/>
            <person name="Master E."/>
            <person name="Ferreira P."/>
            <person name="Ruiz-Duenas F.J."/>
            <person name="Held B."/>
            <person name="Canessa P."/>
            <person name="Larrondo L.F."/>
            <person name="Schmoll M."/>
            <person name="Druzhinina I.S."/>
            <person name="Kubicek C.P."/>
            <person name="Gaskell J.A."/>
            <person name="Kersten P."/>
            <person name="St John F."/>
            <person name="Glasner J."/>
            <person name="Sabat G."/>
            <person name="Splinter BonDurant S."/>
            <person name="Syed K."/>
            <person name="Yadav J."/>
            <person name="Mgbeahuruike A.C."/>
            <person name="Kovalchuk A."/>
            <person name="Asiegbu F.O."/>
            <person name="Lackner G."/>
            <person name="Hoffmeister D."/>
            <person name="Rencoret J."/>
            <person name="Gutierrez A."/>
            <person name="Sun H."/>
            <person name="Lindquist E."/>
            <person name="Barry K."/>
            <person name="Riley R."/>
            <person name="Grigoriev I.V."/>
            <person name="Henrissat B."/>
            <person name="Kues U."/>
            <person name="Berka R.M."/>
            <person name="Martinez A.T."/>
            <person name="Covert S.F."/>
            <person name="Blanchette R.A."/>
            <person name="Cullen D."/>
        </authorList>
    </citation>
    <scope>NUCLEOTIDE SEQUENCE [LARGE SCALE GENOMIC DNA]</scope>
    <source>
        <strain evidence="2 3">11061_1 CR5-6</strain>
    </source>
</reference>